<name>A0A9P0T2S3_PIEBR</name>
<dbReference type="AlphaFoldDB" id="A0A9P0T2S3"/>
<dbReference type="Proteomes" id="UP001152562">
    <property type="component" value="Unassembled WGS sequence"/>
</dbReference>
<dbReference type="EMBL" id="CALOZG010000004">
    <property type="protein sequence ID" value="CAH4012260.1"/>
    <property type="molecule type" value="Genomic_DNA"/>
</dbReference>
<keyword evidence="2" id="KW-1185">Reference proteome</keyword>
<protein>
    <submittedName>
        <fullName evidence="1">Uncharacterized protein</fullName>
    </submittedName>
</protein>
<sequence>MSINFAKTWLNNRLRRLLLTPLGGAMGDRRHGADLYNQYIREWKRKLPKLYENGRLAAHDNCQMEPETAGPDGI</sequence>
<gene>
    <name evidence="1" type="ORF">PIBRA_LOCUS3218</name>
</gene>
<comment type="caution">
    <text evidence="1">The sequence shown here is derived from an EMBL/GenBank/DDBJ whole genome shotgun (WGS) entry which is preliminary data.</text>
</comment>
<proteinExistence type="predicted"/>
<evidence type="ECO:0000313" key="2">
    <source>
        <dbReference type="Proteomes" id="UP001152562"/>
    </source>
</evidence>
<reference evidence="1" key="1">
    <citation type="submission" date="2022-05" db="EMBL/GenBank/DDBJ databases">
        <authorList>
            <person name="Okamura Y."/>
        </authorList>
    </citation>
    <scope>NUCLEOTIDE SEQUENCE</scope>
</reference>
<accession>A0A9P0T2S3</accession>
<evidence type="ECO:0000313" key="1">
    <source>
        <dbReference type="EMBL" id="CAH4012260.1"/>
    </source>
</evidence>
<organism evidence="1 2">
    <name type="scientific">Pieris brassicae</name>
    <name type="common">White butterfly</name>
    <name type="synonym">Large white butterfly</name>
    <dbReference type="NCBI Taxonomy" id="7116"/>
    <lineage>
        <taxon>Eukaryota</taxon>
        <taxon>Metazoa</taxon>
        <taxon>Ecdysozoa</taxon>
        <taxon>Arthropoda</taxon>
        <taxon>Hexapoda</taxon>
        <taxon>Insecta</taxon>
        <taxon>Pterygota</taxon>
        <taxon>Neoptera</taxon>
        <taxon>Endopterygota</taxon>
        <taxon>Lepidoptera</taxon>
        <taxon>Glossata</taxon>
        <taxon>Ditrysia</taxon>
        <taxon>Papilionoidea</taxon>
        <taxon>Pieridae</taxon>
        <taxon>Pierinae</taxon>
        <taxon>Pieris</taxon>
    </lineage>
</organism>